<evidence type="ECO:0000256" key="6">
    <source>
        <dbReference type="ARBA" id="ARBA00022989"/>
    </source>
</evidence>
<dbReference type="AlphaFoldDB" id="A0A381TSY8"/>
<organism evidence="10">
    <name type="scientific">marine metagenome</name>
    <dbReference type="NCBI Taxonomy" id="408172"/>
    <lineage>
        <taxon>unclassified sequences</taxon>
        <taxon>metagenomes</taxon>
        <taxon>ecological metagenomes</taxon>
    </lineage>
</organism>
<dbReference type="GO" id="GO:0043953">
    <property type="term" value="P:protein transport by the Tat complex"/>
    <property type="evidence" value="ECO:0007669"/>
    <property type="project" value="InterPro"/>
</dbReference>
<keyword evidence="4 9" id="KW-0812">Transmembrane</keyword>
<evidence type="ECO:0000256" key="7">
    <source>
        <dbReference type="ARBA" id="ARBA00023010"/>
    </source>
</evidence>
<evidence type="ECO:0000256" key="5">
    <source>
        <dbReference type="ARBA" id="ARBA00022927"/>
    </source>
</evidence>
<evidence type="ECO:0000256" key="8">
    <source>
        <dbReference type="ARBA" id="ARBA00023136"/>
    </source>
</evidence>
<dbReference type="EMBL" id="UINC01005110">
    <property type="protein sequence ID" value="SVA19140.1"/>
    <property type="molecule type" value="Genomic_DNA"/>
</dbReference>
<evidence type="ECO:0000256" key="9">
    <source>
        <dbReference type="SAM" id="Phobius"/>
    </source>
</evidence>
<keyword evidence="6 9" id="KW-1133">Transmembrane helix</keyword>
<protein>
    <recommendedName>
        <fullName evidence="11">Sec-independent protein translocase protein TatA</fullName>
    </recommendedName>
</protein>
<name>A0A381TSY8_9ZZZZ</name>
<comment type="subcellular location">
    <subcellularLocation>
        <location evidence="1">Cell membrane</location>
        <topology evidence="1">Single-pass membrane protein</topology>
    </subcellularLocation>
</comment>
<proteinExistence type="inferred from homology"/>
<dbReference type="InterPro" id="IPR006312">
    <property type="entry name" value="TatA/E"/>
</dbReference>
<evidence type="ECO:0000256" key="4">
    <source>
        <dbReference type="ARBA" id="ARBA00022692"/>
    </source>
</evidence>
<accession>A0A381TSY8</accession>
<evidence type="ECO:0000256" key="3">
    <source>
        <dbReference type="ARBA" id="ARBA00022475"/>
    </source>
</evidence>
<dbReference type="HAMAP" id="MF_00236">
    <property type="entry name" value="TatA_E"/>
    <property type="match status" value="1"/>
</dbReference>
<keyword evidence="5" id="KW-0653">Protein transport</keyword>
<dbReference type="PANTHER" id="PTHR42982">
    <property type="entry name" value="SEC-INDEPENDENT PROTEIN TRANSLOCASE PROTEIN TATA"/>
    <property type="match status" value="1"/>
</dbReference>
<keyword evidence="3" id="KW-1003">Cell membrane</keyword>
<evidence type="ECO:0000313" key="10">
    <source>
        <dbReference type="EMBL" id="SVA19140.1"/>
    </source>
</evidence>
<dbReference type="Gene3D" id="1.20.5.3310">
    <property type="match status" value="1"/>
</dbReference>
<keyword evidence="2" id="KW-0813">Transport</keyword>
<keyword evidence="8 9" id="KW-0472">Membrane</keyword>
<dbReference type="NCBIfam" id="TIGR01411">
    <property type="entry name" value="tatAE"/>
    <property type="match status" value="1"/>
</dbReference>
<evidence type="ECO:0008006" key="11">
    <source>
        <dbReference type="Google" id="ProtNLM"/>
    </source>
</evidence>
<sequence length="91" mass="9630">MHTSNQIRIDPSKPVPVSYCQYPKGGKMLGSIGFTELLFIFLIVVVLFGASRIPEIGRGLGSGIQNFKAAMKGGAAENEGTSSESDTTTAH</sequence>
<keyword evidence="7" id="KW-0811">Translocation</keyword>
<evidence type="ECO:0000256" key="1">
    <source>
        <dbReference type="ARBA" id="ARBA00004162"/>
    </source>
</evidence>
<dbReference type="GO" id="GO:0005886">
    <property type="term" value="C:plasma membrane"/>
    <property type="evidence" value="ECO:0007669"/>
    <property type="project" value="UniProtKB-SubCell"/>
</dbReference>
<dbReference type="PANTHER" id="PTHR42982:SF1">
    <property type="entry name" value="SEC-INDEPENDENT PROTEIN TRANSLOCASE PROTEIN TATA"/>
    <property type="match status" value="1"/>
</dbReference>
<feature type="transmembrane region" description="Helical" evidence="9">
    <location>
        <begin position="28"/>
        <end position="50"/>
    </location>
</feature>
<dbReference type="InterPro" id="IPR003369">
    <property type="entry name" value="TatA/B/E"/>
</dbReference>
<reference evidence="10" key="1">
    <citation type="submission" date="2018-05" db="EMBL/GenBank/DDBJ databases">
        <authorList>
            <person name="Lanie J.A."/>
            <person name="Ng W.-L."/>
            <person name="Kazmierczak K.M."/>
            <person name="Andrzejewski T.M."/>
            <person name="Davidsen T.M."/>
            <person name="Wayne K.J."/>
            <person name="Tettelin H."/>
            <person name="Glass J.I."/>
            <person name="Rusch D."/>
            <person name="Podicherti R."/>
            <person name="Tsui H.-C.T."/>
            <person name="Winkler M.E."/>
        </authorList>
    </citation>
    <scope>NUCLEOTIDE SEQUENCE</scope>
</reference>
<dbReference type="Pfam" id="PF02416">
    <property type="entry name" value="TatA_B_E"/>
    <property type="match status" value="1"/>
</dbReference>
<gene>
    <name evidence="10" type="ORF">METZ01_LOCUS71994</name>
</gene>
<evidence type="ECO:0000256" key="2">
    <source>
        <dbReference type="ARBA" id="ARBA00022448"/>
    </source>
</evidence>